<keyword evidence="1" id="KW-0472">Membrane</keyword>
<evidence type="ECO:0000256" key="1">
    <source>
        <dbReference type="SAM" id="Phobius"/>
    </source>
</evidence>
<feature type="transmembrane region" description="Helical" evidence="1">
    <location>
        <begin position="51"/>
        <end position="70"/>
    </location>
</feature>
<proteinExistence type="predicted"/>
<sequence>MKAFTCEFRLGEKIDRPKTPWVRRGFGAFRCAGQREVRSPLPTLAIRLLRVFIWLVGCGCLIGSGFRAGAGTQAGGVYRMVSPDRIQLDWPDMILTSRWLEWDYKRKEMYAVLTFENAQFYNRVEWHEERTYRVRFPGVQYDQAKRFFFVVGQKNRIFPIAHRVEGGWSSRLVTTPNARVRVKKRRGTVEVTLEAAAYPLSKAGMIQFGQMKGEWVF</sequence>
<accession>A0A8J2FQ82</accession>
<organism evidence="2 3">
    <name type="scientific">Candidatus Methylacidithermus pantelleriae</name>
    <dbReference type="NCBI Taxonomy" id="2744239"/>
    <lineage>
        <taxon>Bacteria</taxon>
        <taxon>Pseudomonadati</taxon>
        <taxon>Verrucomicrobiota</taxon>
        <taxon>Methylacidiphilae</taxon>
        <taxon>Methylacidiphilales</taxon>
        <taxon>Methylacidiphilaceae</taxon>
        <taxon>Candidatus Methylacidithermus</taxon>
    </lineage>
</organism>
<dbReference type="Proteomes" id="UP000663859">
    <property type="component" value="Unassembled WGS sequence"/>
</dbReference>
<evidence type="ECO:0000313" key="3">
    <source>
        <dbReference type="Proteomes" id="UP000663859"/>
    </source>
</evidence>
<keyword evidence="3" id="KW-1185">Reference proteome</keyword>
<keyword evidence="1" id="KW-1133">Transmembrane helix</keyword>
<protein>
    <submittedName>
        <fullName evidence="2">Uncharacterized protein</fullName>
    </submittedName>
</protein>
<dbReference type="AlphaFoldDB" id="A0A8J2FQ82"/>
<name>A0A8J2FQ82_9BACT</name>
<gene>
    <name evidence="2" type="ORF">MPNT_260007</name>
</gene>
<keyword evidence="1" id="KW-0812">Transmembrane</keyword>
<comment type="caution">
    <text evidence="2">The sequence shown here is derived from an EMBL/GenBank/DDBJ whole genome shotgun (WGS) entry which is preliminary data.</text>
</comment>
<reference evidence="2" key="1">
    <citation type="submission" date="2021-02" db="EMBL/GenBank/DDBJ databases">
        <authorList>
            <person name="Cremers G."/>
            <person name="Picone N."/>
        </authorList>
    </citation>
    <scope>NUCLEOTIDE SEQUENCE</scope>
    <source>
        <strain evidence="2">PQ17</strain>
    </source>
</reference>
<dbReference type="EMBL" id="CAJNOB010000019">
    <property type="protein sequence ID" value="CAF0698318.1"/>
    <property type="molecule type" value="Genomic_DNA"/>
</dbReference>
<evidence type="ECO:0000313" key="2">
    <source>
        <dbReference type="EMBL" id="CAF0698318.1"/>
    </source>
</evidence>